<evidence type="ECO:0000313" key="18">
    <source>
        <dbReference type="RefSeq" id="XP_031572739.1"/>
    </source>
</evidence>
<dbReference type="AlphaFoldDB" id="A0A6P8IZV0"/>
<evidence type="ECO:0000256" key="10">
    <source>
        <dbReference type="ARBA" id="ARBA00023027"/>
    </source>
</evidence>
<dbReference type="PANTHER" id="PTHR42938:SF22">
    <property type="entry name" value="D-3-PHOSPHOGLYCERATE DEHYDROGENASE"/>
    <property type="match status" value="1"/>
</dbReference>
<dbReference type="SUPFAM" id="SSF52283">
    <property type="entry name" value="Formate/glycerate dehydrogenase catalytic domain-like"/>
    <property type="match status" value="1"/>
</dbReference>
<dbReference type="InterPro" id="IPR029753">
    <property type="entry name" value="D-isomer_DH_CS"/>
</dbReference>
<dbReference type="InterPro" id="IPR036291">
    <property type="entry name" value="NAD(P)-bd_dom_sf"/>
</dbReference>
<dbReference type="PROSITE" id="PS00065">
    <property type="entry name" value="D_2_HYDROXYACID_DH_1"/>
    <property type="match status" value="1"/>
</dbReference>
<evidence type="ECO:0000256" key="6">
    <source>
        <dbReference type="ARBA" id="ARBA00022553"/>
    </source>
</evidence>
<dbReference type="GO" id="GO:0004617">
    <property type="term" value="F:phosphoglycerate dehydrogenase activity"/>
    <property type="evidence" value="ECO:0007669"/>
    <property type="project" value="UniProtKB-EC"/>
</dbReference>
<dbReference type="Gene3D" id="3.40.50.720">
    <property type="entry name" value="NAD(P)-binding Rossmann-like Domain"/>
    <property type="match status" value="2"/>
</dbReference>
<keyword evidence="8" id="KW-0007">Acetylation</keyword>
<name>A0A6P8IZV0_ACTTE</name>
<feature type="domain" description="D-isomer specific 2-hydroxyacid dehydrogenase NAD-binding" evidence="15">
    <location>
        <begin position="114"/>
        <end position="289"/>
    </location>
</feature>
<evidence type="ECO:0000256" key="8">
    <source>
        <dbReference type="ARBA" id="ARBA00022990"/>
    </source>
</evidence>
<dbReference type="EC" id="1.1.1.95" evidence="4 13"/>
<comment type="similarity">
    <text evidence="2 13">Belongs to the D-isomer specific 2-hydroxyacid dehydrogenase family.</text>
</comment>
<keyword evidence="9 13" id="KW-0560">Oxidoreductase</keyword>
<evidence type="ECO:0000259" key="16">
    <source>
        <dbReference type="Pfam" id="PF19304"/>
    </source>
</evidence>
<evidence type="ECO:0000256" key="9">
    <source>
        <dbReference type="ARBA" id="ARBA00023002"/>
    </source>
</evidence>
<dbReference type="InterPro" id="IPR006139">
    <property type="entry name" value="D-isomer_2_OHA_DH_cat_dom"/>
</dbReference>
<reference evidence="18" key="1">
    <citation type="submission" date="2025-08" db="UniProtKB">
        <authorList>
            <consortium name="RefSeq"/>
        </authorList>
    </citation>
    <scope>IDENTIFICATION</scope>
    <source>
        <tissue evidence="18">Tentacle</tissue>
    </source>
</reference>
<feature type="domain" description="D-isomer specific 2-hydroxyacid dehydrogenase catalytic" evidence="14">
    <location>
        <begin position="11"/>
        <end position="321"/>
    </location>
</feature>
<evidence type="ECO:0000256" key="12">
    <source>
        <dbReference type="ARBA" id="ARBA00048731"/>
    </source>
</evidence>
<keyword evidence="11 13" id="KW-0718">Serine biosynthesis</keyword>
<dbReference type="PROSITE" id="PS00671">
    <property type="entry name" value="D_2_HYDROXYACID_DH_3"/>
    <property type="match status" value="1"/>
</dbReference>
<comment type="catalytic activity">
    <reaction evidence="12 13">
        <text>(2R)-3-phosphoglycerate + NAD(+) = 3-phosphooxypyruvate + NADH + H(+)</text>
        <dbReference type="Rhea" id="RHEA:12641"/>
        <dbReference type="ChEBI" id="CHEBI:15378"/>
        <dbReference type="ChEBI" id="CHEBI:18110"/>
        <dbReference type="ChEBI" id="CHEBI:57540"/>
        <dbReference type="ChEBI" id="CHEBI:57945"/>
        <dbReference type="ChEBI" id="CHEBI:58272"/>
        <dbReference type="EC" id="1.1.1.95"/>
    </reaction>
</comment>
<dbReference type="InterPro" id="IPR006140">
    <property type="entry name" value="D-isomer_DH_NAD-bd"/>
</dbReference>
<dbReference type="InterPro" id="IPR029009">
    <property type="entry name" value="ASB_dom_sf"/>
</dbReference>
<sequence>MMAGSLDLKRVLLCDNVDSCCKDILEANGIAVDVKNKLTKEELLAEITNYDGIVVRSATKVTEDVIRAGKKLKIIGRAGTGVDNIDIPSASLNGVLVMNTPGGNTLSAAEQTCTLICCLSRHIAQAAASMKEGKWDRKKFMGNELFDKTLGIIGLGRIGREVALRMQSFGMKTIGYDPLVSAADATEFNTEWMEPDQIWPKADYITVHVPLIPPTTGMLNDKTISMCKKGVYLLNVARGGIIDEEALLRGLESGHVGGAGLDVFVTEPPTGASAQLVQHPKVVACPHLGANTVEAQKRVAKEMAEQFVDAAKGKSTFGLVNVPFDLCEALKPSSLVSLGQTIGKVAVNLAGGKVTKVTVSTEGSEMKAHRYLTAAVCIGILSKPEVNLVNAAALAKVAGIEVRSSHTAQSNPHYPKTLSVMVQHSAGEVTLLASMIGQNTPALIQYGKHSFSSPVPLSDHLLVFKSKLDPVEVLSKLLPVLQSSGCKVKGFFTAAGSGTDECIGVVSTSSAVGLDKDLGENVIVYPQLSF</sequence>
<dbReference type="CDD" id="cd12173">
    <property type="entry name" value="PGDH_4"/>
    <property type="match status" value="1"/>
</dbReference>
<dbReference type="Gene3D" id="3.30.1330.90">
    <property type="entry name" value="D-3-phosphoglycerate dehydrogenase, domain 3"/>
    <property type="match status" value="1"/>
</dbReference>
<dbReference type="InterPro" id="IPR029752">
    <property type="entry name" value="D-isomer_DH_CS1"/>
</dbReference>
<dbReference type="KEGG" id="aten:116306782"/>
<evidence type="ECO:0000313" key="17">
    <source>
        <dbReference type="Proteomes" id="UP000515163"/>
    </source>
</evidence>
<evidence type="ECO:0000259" key="15">
    <source>
        <dbReference type="Pfam" id="PF02826"/>
    </source>
</evidence>
<keyword evidence="7 13" id="KW-0028">Amino-acid biosynthesis</keyword>
<dbReference type="Pfam" id="PF02826">
    <property type="entry name" value="2-Hacid_dh_C"/>
    <property type="match status" value="1"/>
</dbReference>
<dbReference type="GeneID" id="116306782"/>
<dbReference type="InterPro" id="IPR006236">
    <property type="entry name" value="PGDH"/>
</dbReference>
<feature type="domain" description="D-3-phosphoglycerate dehydrogenase ASB" evidence="16">
    <location>
        <begin position="335"/>
        <end position="445"/>
    </location>
</feature>
<dbReference type="Pfam" id="PF00389">
    <property type="entry name" value="2-Hacid_dh"/>
    <property type="match status" value="1"/>
</dbReference>
<evidence type="ECO:0000256" key="11">
    <source>
        <dbReference type="ARBA" id="ARBA00023299"/>
    </source>
</evidence>
<gene>
    <name evidence="18" type="primary">LOC116306782</name>
</gene>
<dbReference type="GO" id="GO:0006564">
    <property type="term" value="P:L-serine biosynthetic process"/>
    <property type="evidence" value="ECO:0007669"/>
    <property type="project" value="UniProtKB-KW"/>
</dbReference>
<dbReference type="RefSeq" id="XP_031572739.1">
    <property type="nucleotide sequence ID" value="XM_031716879.1"/>
</dbReference>
<proteinExistence type="inferred from homology"/>
<evidence type="ECO:0000256" key="7">
    <source>
        <dbReference type="ARBA" id="ARBA00022605"/>
    </source>
</evidence>
<dbReference type="InParanoid" id="A0A6P8IZV0"/>
<dbReference type="OrthoDB" id="1621027at2759"/>
<dbReference type="SUPFAM" id="SSF143548">
    <property type="entry name" value="Serine metabolism enzymes domain"/>
    <property type="match status" value="1"/>
</dbReference>
<dbReference type="Proteomes" id="UP000515163">
    <property type="component" value="Unplaced"/>
</dbReference>
<evidence type="ECO:0000256" key="2">
    <source>
        <dbReference type="ARBA" id="ARBA00005854"/>
    </source>
</evidence>
<dbReference type="InterPro" id="IPR045626">
    <property type="entry name" value="PGDH_ASB_dom"/>
</dbReference>
<keyword evidence="6" id="KW-0597">Phosphoprotein</keyword>
<dbReference type="SUPFAM" id="SSF51735">
    <property type="entry name" value="NAD(P)-binding Rossmann-fold domains"/>
    <property type="match status" value="1"/>
</dbReference>
<protein>
    <recommendedName>
        <fullName evidence="5 13">D-3-phosphoglycerate dehydrogenase</fullName>
        <ecNumber evidence="4 13">1.1.1.95</ecNumber>
    </recommendedName>
</protein>
<organism evidence="17 18">
    <name type="scientific">Actinia tenebrosa</name>
    <name type="common">Australian red waratah sea anemone</name>
    <dbReference type="NCBI Taxonomy" id="6105"/>
    <lineage>
        <taxon>Eukaryota</taxon>
        <taxon>Metazoa</taxon>
        <taxon>Cnidaria</taxon>
        <taxon>Anthozoa</taxon>
        <taxon>Hexacorallia</taxon>
        <taxon>Actiniaria</taxon>
        <taxon>Actiniidae</taxon>
        <taxon>Actinia</taxon>
    </lineage>
</organism>
<dbReference type="Pfam" id="PF19304">
    <property type="entry name" value="PGDH_inter"/>
    <property type="match status" value="1"/>
</dbReference>
<evidence type="ECO:0000256" key="4">
    <source>
        <dbReference type="ARBA" id="ARBA00013143"/>
    </source>
</evidence>
<accession>A0A6P8IZV0</accession>
<dbReference type="FunCoup" id="A0A6P8IZV0">
    <property type="interactions" value="813"/>
</dbReference>
<evidence type="ECO:0000256" key="13">
    <source>
        <dbReference type="RuleBase" id="RU363003"/>
    </source>
</evidence>
<keyword evidence="17" id="KW-1185">Reference proteome</keyword>
<dbReference type="PANTHER" id="PTHR42938">
    <property type="entry name" value="FORMATE DEHYDROGENASE 1"/>
    <property type="match status" value="1"/>
</dbReference>
<dbReference type="GO" id="GO:0051287">
    <property type="term" value="F:NAD binding"/>
    <property type="evidence" value="ECO:0007669"/>
    <property type="project" value="UniProtKB-UniRule"/>
</dbReference>
<dbReference type="UniPathway" id="UPA00135">
    <property type="reaction ID" value="UER00196"/>
</dbReference>
<evidence type="ECO:0000256" key="5">
    <source>
        <dbReference type="ARBA" id="ARBA00021582"/>
    </source>
</evidence>
<dbReference type="NCBIfam" id="TIGR01327">
    <property type="entry name" value="PGDH"/>
    <property type="match status" value="1"/>
</dbReference>
<comment type="subunit">
    <text evidence="3">Homotetramer.</text>
</comment>
<evidence type="ECO:0000256" key="1">
    <source>
        <dbReference type="ARBA" id="ARBA00005216"/>
    </source>
</evidence>
<evidence type="ECO:0000256" key="3">
    <source>
        <dbReference type="ARBA" id="ARBA00011881"/>
    </source>
</evidence>
<comment type="pathway">
    <text evidence="1 13">Amino-acid biosynthesis; L-serine biosynthesis; L-serine from 3-phospho-D-glycerate: step 1/3.</text>
</comment>
<keyword evidence="10 13" id="KW-0520">NAD</keyword>
<dbReference type="FunFam" id="3.40.50.720:FF:000021">
    <property type="entry name" value="D-3-phosphoglycerate dehydrogenase"/>
    <property type="match status" value="1"/>
</dbReference>
<evidence type="ECO:0000259" key="14">
    <source>
        <dbReference type="Pfam" id="PF00389"/>
    </source>
</evidence>